<dbReference type="Pfam" id="PF13473">
    <property type="entry name" value="Cupredoxin_1"/>
    <property type="match status" value="1"/>
</dbReference>
<keyword evidence="1" id="KW-0472">Membrane</keyword>
<dbReference type="AlphaFoldDB" id="A0A7W1XCL7"/>
<feature type="domain" description="EfeO-type cupredoxin-like" evidence="2">
    <location>
        <begin position="77"/>
        <end position="142"/>
    </location>
</feature>
<evidence type="ECO:0000256" key="1">
    <source>
        <dbReference type="SAM" id="Phobius"/>
    </source>
</evidence>
<comment type="caution">
    <text evidence="3">The sequence shown here is derived from an EMBL/GenBank/DDBJ whole genome shotgun (WGS) entry which is preliminary data.</text>
</comment>
<evidence type="ECO:0000313" key="3">
    <source>
        <dbReference type="EMBL" id="MBA4544072.1"/>
    </source>
</evidence>
<accession>A0A7W1XCL7</accession>
<proteinExistence type="predicted"/>
<dbReference type="Gene3D" id="2.60.40.420">
    <property type="entry name" value="Cupredoxins - blue copper proteins"/>
    <property type="match status" value="1"/>
</dbReference>
<reference evidence="3 4" key="1">
    <citation type="submission" date="2020-07" db="EMBL/GenBank/DDBJ databases">
        <authorList>
            <person name="Feng H."/>
        </authorList>
    </citation>
    <scope>NUCLEOTIDE SEQUENCE [LARGE SCALE GENOMIC DNA]</scope>
    <source>
        <strain evidence="4">s-11</strain>
    </source>
</reference>
<keyword evidence="1" id="KW-0812">Transmembrane</keyword>
<dbReference type="OrthoDB" id="9773354at2"/>
<dbReference type="RefSeq" id="WP_052154452.1">
    <property type="nucleotide sequence ID" value="NZ_JACEIP010000027.1"/>
</dbReference>
<dbReference type="SUPFAM" id="SSF49503">
    <property type="entry name" value="Cupredoxins"/>
    <property type="match status" value="1"/>
</dbReference>
<evidence type="ECO:0000259" key="2">
    <source>
        <dbReference type="Pfam" id="PF13473"/>
    </source>
</evidence>
<organism evidence="3 4">
    <name type="scientific">Thermoactinomyces daqus</name>
    <dbReference type="NCBI Taxonomy" id="1329516"/>
    <lineage>
        <taxon>Bacteria</taxon>
        <taxon>Bacillati</taxon>
        <taxon>Bacillota</taxon>
        <taxon>Bacilli</taxon>
        <taxon>Bacillales</taxon>
        <taxon>Thermoactinomycetaceae</taxon>
        <taxon>Thermoactinomyces</taxon>
    </lineage>
</organism>
<dbReference type="EMBL" id="JACEIP010000027">
    <property type="protein sequence ID" value="MBA4544072.1"/>
    <property type="molecule type" value="Genomic_DNA"/>
</dbReference>
<feature type="transmembrane region" description="Helical" evidence="1">
    <location>
        <begin position="6"/>
        <end position="24"/>
    </location>
</feature>
<dbReference type="Proteomes" id="UP000530514">
    <property type="component" value="Unassembled WGS sequence"/>
</dbReference>
<name>A0A7W1XCL7_9BACL</name>
<gene>
    <name evidence="3" type="ORF">H1164_14390</name>
</gene>
<dbReference type="InterPro" id="IPR008972">
    <property type="entry name" value="Cupredoxin"/>
</dbReference>
<keyword evidence="1" id="KW-1133">Transmembrane helix</keyword>
<sequence length="159" mass="17685">MNIPRPWAYAFVAVVVIIAVIGLIHPSLDWLKSAWPEAKSANTKADPSPVNAKTRDIHLFTVEYKTLLSGKEKEVYRFDPGTVIVMKGEKIRLHIHGLNGKVHHFSIPELKVAGSVEKGKIATLEFTADRTGTFELICHDHITETHEGPMIGYVTVVHP</sequence>
<protein>
    <submittedName>
        <fullName evidence="3">Cupredoxin domain-containing protein</fullName>
    </submittedName>
</protein>
<keyword evidence="4" id="KW-1185">Reference proteome</keyword>
<dbReference type="InterPro" id="IPR028096">
    <property type="entry name" value="EfeO_Cupredoxin"/>
</dbReference>
<evidence type="ECO:0000313" key="4">
    <source>
        <dbReference type="Proteomes" id="UP000530514"/>
    </source>
</evidence>